<keyword evidence="9" id="KW-0449">Lipoprotein</keyword>
<evidence type="ECO:0000256" key="4">
    <source>
        <dbReference type="ARBA" id="ARBA00022525"/>
    </source>
</evidence>
<gene>
    <name evidence="12" type="ORF">NMOB1V02_LOCUS283</name>
</gene>
<accession>A0A7R9BCY9</accession>
<evidence type="ECO:0000256" key="5">
    <source>
        <dbReference type="ARBA" id="ARBA00022530"/>
    </source>
</evidence>
<keyword evidence="11" id="KW-0732">Signal</keyword>
<dbReference type="Pfam" id="PF00110">
    <property type="entry name" value="wnt"/>
    <property type="match status" value="1"/>
</dbReference>
<keyword evidence="3 10" id="KW-0217">Developmental protein</keyword>
<evidence type="ECO:0000256" key="9">
    <source>
        <dbReference type="ARBA" id="ARBA00023288"/>
    </source>
</evidence>
<keyword evidence="13" id="KW-1185">Reference proteome</keyword>
<proteinExistence type="inferred from homology"/>
<dbReference type="GO" id="GO:0005615">
    <property type="term" value="C:extracellular space"/>
    <property type="evidence" value="ECO:0007669"/>
    <property type="project" value="TreeGrafter"/>
</dbReference>
<evidence type="ECO:0000256" key="2">
    <source>
        <dbReference type="ARBA" id="ARBA00005683"/>
    </source>
</evidence>
<keyword evidence="6 10" id="KW-0879">Wnt signaling pathway</keyword>
<dbReference type="Proteomes" id="UP000678499">
    <property type="component" value="Unassembled WGS sequence"/>
</dbReference>
<comment type="function">
    <text evidence="10">Ligand for members of the frizzled family of seven transmembrane receptors.</text>
</comment>
<dbReference type="PROSITE" id="PS00246">
    <property type="entry name" value="WNT1"/>
    <property type="match status" value="1"/>
</dbReference>
<dbReference type="FunFam" id="3.30.2460.20:FF:000003">
    <property type="entry name" value="Protein Wnt"/>
    <property type="match status" value="1"/>
</dbReference>
<dbReference type="AlphaFoldDB" id="A0A7R9BCY9"/>
<evidence type="ECO:0000313" key="12">
    <source>
        <dbReference type="EMBL" id="CAD7272341.1"/>
    </source>
</evidence>
<dbReference type="CDD" id="cd19340">
    <property type="entry name" value="Wnt_Wnt8"/>
    <property type="match status" value="1"/>
</dbReference>
<dbReference type="GO" id="GO:0045165">
    <property type="term" value="P:cell fate commitment"/>
    <property type="evidence" value="ECO:0007669"/>
    <property type="project" value="TreeGrafter"/>
</dbReference>
<dbReference type="GO" id="GO:0005109">
    <property type="term" value="F:frizzled binding"/>
    <property type="evidence" value="ECO:0007669"/>
    <property type="project" value="TreeGrafter"/>
</dbReference>
<evidence type="ECO:0000256" key="8">
    <source>
        <dbReference type="ARBA" id="ARBA00023180"/>
    </source>
</evidence>
<sequence length="514" mass="57344">MTSSVGKLAVVMLLIAAFFNADTDAQWSTSLLHAGVRKKLWEDARGGFLTIRCSSTPDYPAIKPVLTSGGRTIPCSHVRNLKPIADRTVPTNFSAASLLRGILAYPESRAATKYARCFDVPGFDKRLDNMIIGARAGRKSIGVFLNGKWNHADLREESSIPSDFAEIPESALGGFRRKIGTPGTRSQRGRWWAMCEDVIDDGTDQDIHKSISAGSRLAAEECKQQFRWEKWNCPKKAFSNIGETSRPNKENAFIHAITSAAVSHTLTRNCTAGHFGHCGCDMRRRAGGQSGVDGWQWGGCSDNFKFGDKISRKFTDAMETGRDAVAMANLHNNRAGRVAVRRTMRKICKCHGVSGSCTTKTCWMTLGQFREVGDFLKQQYNMAVKLDQWNAKYGMWMTNSVDGHKKRGDHDDLSLMDSLAKRTLVFIEKSFDYCSPNPFEGTNGTRGRECSRRRGQNVTQEERTSCRTLCRDCGLKVRRRIVDVPVSCNCKFVWCCQVKCDTCIRSTEVASCER</sequence>
<comment type="subcellular location">
    <subcellularLocation>
        <location evidence="1 10">Secreted</location>
        <location evidence="1 10">Extracellular space</location>
        <location evidence="1 10">Extracellular matrix</location>
    </subcellularLocation>
</comment>
<keyword evidence="5" id="KW-0272">Extracellular matrix</keyword>
<evidence type="ECO:0000256" key="7">
    <source>
        <dbReference type="ARBA" id="ARBA00023157"/>
    </source>
</evidence>
<dbReference type="InterPro" id="IPR005817">
    <property type="entry name" value="Wnt"/>
</dbReference>
<organism evidence="12">
    <name type="scientific">Notodromas monacha</name>
    <dbReference type="NCBI Taxonomy" id="399045"/>
    <lineage>
        <taxon>Eukaryota</taxon>
        <taxon>Metazoa</taxon>
        <taxon>Ecdysozoa</taxon>
        <taxon>Arthropoda</taxon>
        <taxon>Crustacea</taxon>
        <taxon>Oligostraca</taxon>
        <taxon>Ostracoda</taxon>
        <taxon>Podocopa</taxon>
        <taxon>Podocopida</taxon>
        <taxon>Cypridocopina</taxon>
        <taxon>Cypridoidea</taxon>
        <taxon>Cyprididae</taxon>
        <taxon>Notodromas</taxon>
    </lineage>
</organism>
<dbReference type="EMBL" id="OA882058">
    <property type="protein sequence ID" value="CAD7272341.1"/>
    <property type="molecule type" value="Genomic_DNA"/>
</dbReference>
<dbReference type="Gene3D" id="3.30.2460.20">
    <property type="match status" value="1"/>
</dbReference>
<feature type="chain" id="PRO_5036209961" description="Protein Wnt" evidence="11">
    <location>
        <begin position="26"/>
        <end position="514"/>
    </location>
</feature>
<dbReference type="PANTHER" id="PTHR12027">
    <property type="entry name" value="WNT RELATED"/>
    <property type="match status" value="1"/>
</dbReference>
<evidence type="ECO:0000256" key="3">
    <source>
        <dbReference type="ARBA" id="ARBA00022473"/>
    </source>
</evidence>
<evidence type="ECO:0000256" key="1">
    <source>
        <dbReference type="ARBA" id="ARBA00004498"/>
    </source>
</evidence>
<dbReference type="SMART" id="SM00097">
    <property type="entry name" value="WNT1"/>
    <property type="match status" value="1"/>
</dbReference>
<dbReference type="PANTHER" id="PTHR12027:SF81">
    <property type="entry name" value="WNT INHIBITOR OF DORSAL PROTEIN"/>
    <property type="match status" value="1"/>
</dbReference>
<dbReference type="InterPro" id="IPR043158">
    <property type="entry name" value="Wnt_C"/>
</dbReference>
<dbReference type="GO" id="GO:0060070">
    <property type="term" value="P:canonical Wnt signaling pathway"/>
    <property type="evidence" value="ECO:0007669"/>
    <property type="project" value="TreeGrafter"/>
</dbReference>
<dbReference type="PRINTS" id="PR01349">
    <property type="entry name" value="WNTPROTEIN"/>
</dbReference>
<keyword evidence="8" id="KW-0325">Glycoprotein</keyword>
<keyword evidence="7" id="KW-1015">Disulfide bond</keyword>
<dbReference type="InterPro" id="IPR018161">
    <property type="entry name" value="Wnt_CS"/>
</dbReference>
<protein>
    <recommendedName>
        <fullName evidence="10">Protein Wnt</fullName>
    </recommendedName>
</protein>
<keyword evidence="4" id="KW-0964">Secreted</keyword>
<dbReference type="OrthoDB" id="5945655at2759"/>
<comment type="similarity">
    <text evidence="2 10">Belongs to the Wnt family.</text>
</comment>
<dbReference type="EMBL" id="CAJPEX010000021">
    <property type="protein sequence ID" value="CAG0912493.1"/>
    <property type="molecule type" value="Genomic_DNA"/>
</dbReference>
<dbReference type="GO" id="GO:0030182">
    <property type="term" value="P:neuron differentiation"/>
    <property type="evidence" value="ECO:0007669"/>
    <property type="project" value="TreeGrafter"/>
</dbReference>
<evidence type="ECO:0000256" key="11">
    <source>
        <dbReference type="SAM" id="SignalP"/>
    </source>
</evidence>
<reference evidence="12" key="1">
    <citation type="submission" date="2020-11" db="EMBL/GenBank/DDBJ databases">
        <authorList>
            <person name="Tran Van P."/>
        </authorList>
    </citation>
    <scope>NUCLEOTIDE SEQUENCE</scope>
</reference>
<dbReference type="GO" id="GO:0005125">
    <property type="term" value="F:cytokine activity"/>
    <property type="evidence" value="ECO:0007669"/>
    <property type="project" value="TreeGrafter"/>
</dbReference>
<evidence type="ECO:0000256" key="10">
    <source>
        <dbReference type="RuleBase" id="RU003500"/>
    </source>
</evidence>
<feature type="signal peptide" evidence="11">
    <location>
        <begin position="1"/>
        <end position="25"/>
    </location>
</feature>
<evidence type="ECO:0000256" key="6">
    <source>
        <dbReference type="ARBA" id="ARBA00022687"/>
    </source>
</evidence>
<name>A0A7R9BCY9_9CRUS</name>
<evidence type="ECO:0000313" key="13">
    <source>
        <dbReference type="Proteomes" id="UP000678499"/>
    </source>
</evidence>